<feature type="region of interest" description="Disordered" evidence="1">
    <location>
        <begin position="269"/>
        <end position="313"/>
    </location>
</feature>
<comment type="caution">
    <text evidence="4">The sequence shown here is derived from an EMBL/GenBank/DDBJ whole genome shotgun (WGS) entry which is preliminary data.</text>
</comment>
<feature type="chain" id="PRO_5036745760" evidence="2">
    <location>
        <begin position="29"/>
        <end position="313"/>
    </location>
</feature>
<dbReference type="EMBL" id="JAFMPP010000011">
    <property type="protein sequence ID" value="MBO0663578.1"/>
    <property type="molecule type" value="Genomic_DNA"/>
</dbReference>
<feature type="region of interest" description="Disordered" evidence="1">
    <location>
        <begin position="221"/>
        <end position="240"/>
    </location>
</feature>
<evidence type="ECO:0000259" key="3">
    <source>
        <dbReference type="Pfam" id="PF07486"/>
    </source>
</evidence>
<dbReference type="Gene3D" id="1.10.10.2520">
    <property type="entry name" value="Cell wall hydrolase SleB, domain 1"/>
    <property type="match status" value="1"/>
</dbReference>
<evidence type="ECO:0000313" key="5">
    <source>
        <dbReference type="Proteomes" id="UP000664122"/>
    </source>
</evidence>
<keyword evidence="2" id="KW-0732">Signal</keyword>
<dbReference type="InterPro" id="IPR011105">
    <property type="entry name" value="Cell_wall_hydrolase_SleB"/>
</dbReference>
<dbReference type="InterPro" id="IPR042047">
    <property type="entry name" value="SleB_dom1"/>
</dbReference>
<sequence>MKHAVTYRQLGLLTVLVLPLAGCVGAPGADEAFKAVDVAAAENLGPAQECLARAMYFESNRTSEDGMLAVGTVVMNRVASPNYPNDVCSVVGQPSQFAPGVMTRQMEAGKDLAMQTAYKVLKGARHKGVADAKYFHTAGMNFAYRNMNYMAIAGGNAFYEKVSRRLNPGLRMTTQAEVRAADDAPDAISAMRMAETHPTAARPATTTAMAYGEAQTEIAAATPVPSDRPSETAAPRIPAKSPFLGMFRSRQTATAAVDGGRSGRVLVSDESADRASGSASLASTSLPDVSASAGLAATSAEKIPTDEDWLKRW</sequence>
<feature type="signal peptide" evidence="2">
    <location>
        <begin position="1"/>
        <end position="28"/>
    </location>
</feature>
<name>A0A939FX32_9HYPH</name>
<dbReference type="Proteomes" id="UP000664122">
    <property type="component" value="Unassembled WGS sequence"/>
</dbReference>
<dbReference type="GO" id="GO:0016787">
    <property type="term" value="F:hydrolase activity"/>
    <property type="evidence" value="ECO:0007669"/>
    <property type="project" value="UniProtKB-KW"/>
</dbReference>
<evidence type="ECO:0000256" key="1">
    <source>
        <dbReference type="SAM" id="MobiDB-lite"/>
    </source>
</evidence>
<feature type="compositionally biased region" description="Basic and acidic residues" evidence="1">
    <location>
        <begin position="303"/>
        <end position="313"/>
    </location>
</feature>
<evidence type="ECO:0000256" key="2">
    <source>
        <dbReference type="SAM" id="SignalP"/>
    </source>
</evidence>
<organism evidence="4 5">
    <name type="scientific">Jiella flava</name>
    <dbReference type="NCBI Taxonomy" id="2816857"/>
    <lineage>
        <taxon>Bacteria</taxon>
        <taxon>Pseudomonadati</taxon>
        <taxon>Pseudomonadota</taxon>
        <taxon>Alphaproteobacteria</taxon>
        <taxon>Hyphomicrobiales</taxon>
        <taxon>Aurantimonadaceae</taxon>
        <taxon>Jiella</taxon>
    </lineage>
</organism>
<keyword evidence="5" id="KW-1185">Reference proteome</keyword>
<dbReference type="AlphaFoldDB" id="A0A939FX32"/>
<feature type="compositionally biased region" description="Low complexity" evidence="1">
    <location>
        <begin position="275"/>
        <end position="286"/>
    </location>
</feature>
<gene>
    <name evidence="4" type="ORF">J1C48_13395</name>
</gene>
<proteinExistence type="predicted"/>
<evidence type="ECO:0000313" key="4">
    <source>
        <dbReference type="EMBL" id="MBO0663578.1"/>
    </source>
</evidence>
<accession>A0A939FX32</accession>
<feature type="domain" description="Cell wall hydrolase SleB" evidence="3">
    <location>
        <begin position="63"/>
        <end position="159"/>
    </location>
</feature>
<dbReference type="Pfam" id="PF07486">
    <property type="entry name" value="Hydrolase_2"/>
    <property type="match status" value="1"/>
</dbReference>
<reference evidence="4" key="1">
    <citation type="submission" date="2021-03" db="EMBL/GenBank/DDBJ databases">
        <title>Whole genome sequence of Jiella sp. CQZ9-1.</title>
        <authorList>
            <person name="Tuo L."/>
        </authorList>
    </citation>
    <scope>NUCLEOTIDE SEQUENCE</scope>
    <source>
        <strain evidence="4">CQZ9-1</strain>
    </source>
</reference>
<protein>
    <submittedName>
        <fullName evidence="4">Cell wall hydrolase</fullName>
    </submittedName>
</protein>
<keyword evidence="4" id="KW-0378">Hydrolase</keyword>